<proteinExistence type="predicted"/>
<evidence type="ECO:0000313" key="2">
    <source>
        <dbReference type="EMBL" id="RPA81016.1"/>
    </source>
</evidence>
<name>A0A3N4I6F1_ASCIM</name>
<dbReference type="OrthoDB" id="3064703at2759"/>
<dbReference type="AlphaFoldDB" id="A0A3N4I6F1"/>
<feature type="compositionally biased region" description="Polar residues" evidence="1">
    <location>
        <begin position="29"/>
        <end position="39"/>
    </location>
</feature>
<evidence type="ECO:0000313" key="3">
    <source>
        <dbReference type="Proteomes" id="UP000275078"/>
    </source>
</evidence>
<keyword evidence="3" id="KW-1185">Reference proteome</keyword>
<evidence type="ECO:0000256" key="1">
    <source>
        <dbReference type="SAM" id="MobiDB-lite"/>
    </source>
</evidence>
<dbReference type="InterPro" id="IPR027417">
    <property type="entry name" value="P-loop_NTPase"/>
</dbReference>
<gene>
    <name evidence="2" type="ORF">BJ508DRAFT_376735</name>
</gene>
<dbReference type="Proteomes" id="UP000275078">
    <property type="component" value="Unassembled WGS sequence"/>
</dbReference>
<feature type="compositionally biased region" description="Basic and acidic residues" evidence="1">
    <location>
        <begin position="11"/>
        <end position="25"/>
    </location>
</feature>
<dbReference type="SUPFAM" id="SSF52540">
    <property type="entry name" value="P-loop containing nucleoside triphosphate hydrolases"/>
    <property type="match status" value="1"/>
</dbReference>
<sequence>MQQQQTVYRSPKADEAMSNQPERRPAAQIQPSNTANSTGKDTDLPTPPSAEPTTPPRSCTFIMRITSAEDPCQCTISGSWTSPRRTCPYCGHDKSFHPEFDDGTPAHQIRPECVAPRPELIIQAIKMLTSYGLVQIIGPPGSGKLVLLRKLEQYLPYIFRRIPKTQVVMYPWWSMLCSKGGGEPKRGDWRTWWEWFYKSVLGVEEEEELRDPEFHFILLLDEAEATFENSCFWDGFLKMMLPTIHVGVVMACCYGSGSADSEEEEDSTDVSFEFHELQIVRCVAAEEEEEEVQLGLT</sequence>
<accession>A0A3N4I6F1</accession>
<dbReference type="EMBL" id="ML119683">
    <property type="protein sequence ID" value="RPA81016.1"/>
    <property type="molecule type" value="Genomic_DNA"/>
</dbReference>
<reference evidence="2 3" key="1">
    <citation type="journal article" date="2018" name="Nat. Ecol. Evol.">
        <title>Pezizomycetes genomes reveal the molecular basis of ectomycorrhizal truffle lifestyle.</title>
        <authorList>
            <person name="Murat C."/>
            <person name="Payen T."/>
            <person name="Noel B."/>
            <person name="Kuo A."/>
            <person name="Morin E."/>
            <person name="Chen J."/>
            <person name="Kohler A."/>
            <person name="Krizsan K."/>
            <person name="Balestrini R."/>
            <person name="Da Silva C."/>
            <person name="Montanini B."/>
            <person name="Hainaut M."/>
            <person name="Levati E."/>
            <person name="Barry K.W."/>
            <person name="Belfiori B."/>
            <person name="Cichocki N."/>
            <person name="Clum A."/>
            <person name="Dockter R.B."/>
            <person name="Fauchery L."/>
            <person name="Guy J."/>
            <person name="Iotti M."/>
            <person name="Le Tacon F."/>
            <person name="Lindquist E.A."/>
            <person name="Lipzen A."/>
            <person name="Malagnac F."/>
            <person name="Mello A."/>
            <person name="Molinier V."/>
            <person name="Miyauchi S."/>
            <person name="Poulain J."/>
            <person name="Riccioni C."/>
            <person name="Rubini A."/>
            <person name="Sitrit Y."/>
            <person name="Splivallo R."/>
            <person name="Traeger S."/>
            <person name="Wang M."/>
            <person name="Zifcakova L."/>
            <person name="Wipf D."/>
            <person name="Zambonelli A."/>
            <person name="Paolocci F."/>
            <person name="Nowrousian M."/>
            <person name="Ottonello S."/>
            <person name="Baldrian P."/>
            <person name="Spatafora J.W."/>
            <person name="Henrissat B."/>
            <person name="Nagy L.G."/>
            <person name="Aury J.M."/>
            <person name="Wincker P."/>
            <person name="Grigoriev I.V."/>
            <person name="Bonfante P."/>
            <person name="Martin F.M."/>
        </authorList>
    </citation>
    <scope>NUCLEOTIDE SEQUENCE [LARGE SCALE GENOMIC DNA]</scope>
    <source>
        <strain evidence="2 3">RN42</strain>
    </source>
</reference>
<feature type="region of interest" description="Disordered" evidence="1">
    <location>
        <begin position="1"/>
        <end position="58"/>
    </location>
</feature>
<feature type="compositionally biased region" description="Pro residues" evidence="1">
    <location>
        <begin position="45"/>
        <end position="55"/>
    </location>
</feature>
<protein>
    <submittedName>
        <fullName evidence="2">Uncharacterized protein</fullName>
    </submittedName>
</protein>
<organism evidence="2 3">
    <name type="scientific">Ascobolus immersus RN42</name>
    <dbReference type="NCBI Taxonomy" id="1160509"/>
    <lineage>
        <taxon>Eukaryota</taxon>
        <taxon>Fungi</taxon>
        <taxon>Dikarya</taxon>
        <taxon>Ascomycota</taxon>
        <taxon>Pezizomycotina</taxon>
        <taxon>Pezizomycetes</taxon>
        <taxon>Pezizales</taxon>
        <taxon>Ascobolaceae</taxon>
        <taxon>Ascobolus</taxon>
    </lineage>
</organism>